<dbReference type="PANTHER" id="PTHR30146:SF138">
    <property type="entry name" value="TRANSCRIPTIONAL REGULATORY PROTEIN"/>
    <property type="match status" value="1"/>
</dbReference>
<dbReference type="InterPro" id="IPR028082">
    <property type="entry name" value="Peripla_BP_I"/>
</dbReference>
<dbReference type="OrthoDB" id="8433438at2"/>
<dbReference type="InterPro" id="IPR000843">
    <property type="entry name" value="HTH_LacI"/>
</dbReference>
<dbReference type="CDD" id="cd01392">
    <property type="entry name" value="HTH_LacI"/>
    <property type="match status" value="1"/>
</dbReference>
<dbReference type="Pfam" id="PF00356">
    <property type="entry name" value="LacI"/>
    <property type="match status" value="1"/>
</dbReference>
<evidence type="ECO:0000313" key="6">
    <source>
        <dbReference type="Proteomes" id="UP000320653"/>
    </source>
</evidence>
<gene>
    <name evidence="5" type="ORF">FHW37_101961</name>
</gene>
<accession>A0A561R938</accession>
<dbReference type="Gene3D" id="3.40.50.2300">
    <property type="match status" value="2"/>
</dbReference>
<dbReference type="SUPFAM" id="SSF47413">
    <property type="entry name" value="lambda repressor-like DNA-binding domains"/>
    <property type="match status" value="1"/>
</dbReference>
<dbReference type="PROSITE" id="PS50932">
    <property type="entry name" value="HTH_LACI_2"/>
    <property type="match status" value="1"/>
</dbReference>
<dbReference type="PRINTS" id="PR00036">
    <property type="entry name" value="HTHLACI"/>
</dbReference>
<dbReference type="Pfam" id="PF13377">
    <property type="entry name" value="Peripla_BP_3"/>
    <property type="match status" value="1"/>
</dbReference>
<keyword evidence="2" id="KW-0238">DNA-binding</keyword>
<evidence type="ECO:0000256" key="3">
    <source>
        <dbReference type="ARBA" id="ARBA00023163"/>
    </source>
</evidence>
<dbReference type="CDD" id="cd06273">
    <property type="entry name" value="PBP1_LacI-like"/>
    <property type="match status" value="1"/>
</dbReference>
<comment type="caution">
    <text evidence="5">The sequence shown here is derived from an EMBL/GenBank/DDBJ whole genome shotgun (WGS) entry which is preliminary data.</text>
</comment>
<dbReference type="Proteomes" id="UP000320653">
    <property type="component" value="Unassembled WGS sequence"/>
</dbReference>
<protein>
    <submittedName>
        <fullName evidence="5">LacI family transcriptional regulator</fullName>
    </submittedName>
</protein>
<evidence type="ECO:0000259" key="4">
    <source>
        <dbReference type="PROSITE" id="PS50932"/>
    </source>
</evidence>
<dbReference type="EMBL" id="VIWP01000001">
    <property type="protein sequence ID" value="TWF59155.1"/>
    <property type="molecule type" value="Genomic_DNA"/>
</dbReference>
<feature type="domain" description="HTH lacI-type" evidence="4">
    <location>
        <begin position="7"/>
        <end position="61"/>
    </location>
</feature>
<dbReference type="PROSITE" id="PS00356">
    <property type="entry name" value="HTH_LACI_1"/>
    <property type="match status" value="1"/>
</dbReference>
<evidence type="ECO:0000256" key="2">
    <source>
        <dbReference type="ARBA" id="ARBA00023125"/>
    </source>
</evidence>
<keyword evidence="6" id="KW-1185">Reference proteome</keyword>
<evidence type="ECO:0000256" key="1">
    <source>
        <dbReference type="ARBA" id="ARBA00023015"/>
    </source>
</evidence>
<dbReference type="InterPro" id="IPR046335">
    <property type="entry name" value="LacI/GalR-like_sensor"/>
</dbReference>
<dbReference type="PANTHER" id="PTHR30146">
    <property type="entry name" value="LACI-RELATED TRANSCRIPTIONAL REPRESSOR"/>
    <property type="match status" value="1"/>
</dbReference>
<dbReference type="RefSeq" id="WP_145633184.1">
    <property type="nucleotide sequence ID" value="NZ_VIWP01000001.1"/>
</dbReference>
<proteinExistence type="predicted"/>
<dbReference type="Gene3D" id="1.10.260.40">
    <property type="entry name" value="lambda repressor-like DNA-binding domains"/>
    <property type="match status" value="1"/>
</dbReference>
<reference evidence="5 6" key="1">
    <citation type="submission" date="2019-06" db="EMBL/GenBank/DDBJ databases">
        <title>Sorghum-associated microbial communities from plants grown in Nebraska, USA.</title>
        <authorList>
            <person name="Schachtman D."/>
        </authorList>
    </citation>
    <scope>NUCLEOTIDE SEQUENCE [LARGE SCALE GENOMIC DNA]</scope>
    <source>
        <strain evidence="5 6">1225</strain>
    </source>
</reference>
<dbReference type="AlphaFoldDB" id="A0A561R938"/>
<dbReference type="GO" id="GO:0000976">
    <property type="term" value="F:transcription cis-regulatory region binding"/>
    <property type="evidence" value="ECO:0007669"/>
    <property type="project" value="TreeGrafter"/>
</dbReference>
<name>A0A561R938_9HYPH</name>
<keyword evidence="3" id="KW-0804">Transcription</keyword>
<dbReference type="GO" id="GO:0003700">
    <property type="term" value="F:DNA-binding transcription factor activity"/>
    <property type="evidence" value="ECO:0007669"/>
    <property type="project" value="TreeGrafter"/>
</dbReference>
<organism evidence="5 6">
    <name type="scientific">Neorhizobium alkalisoli</name>
    <dbReference type="NCBI Taxonomy" id="528178"/>
    <lineage>
        <taxon>Bacteria</taxon>
        <taxon>Pseudomonadati</taxon>
        <taxon>Pseudomonadota</taxon>
        <taxon>Alphaproteobacteria</taxon>
        <taxon>Hyphomicrobiales</taxon>
        <taxon>Rhizobiaceae</taxon>
        <taxon>Rhizobium/Agrobacterium group</taxon>
        <taxon>Neorhizobium</taxon>
    </lineage>
</organism>
<dbReference type="SUPFAM" id="SSF53822">
    <property type="entry name" value="Periplasmic binding protein-like I"/>
    <property type="match status" value="1"/>
</dbReference>
<dbReference type="SMART" id="SM00354">
    <property type="entry name" value="HTH_LACI"/>
    <property type="match status" value="1"/>
</dbReference>
<keyword evidence="1" id="KW-0805">Transcription regulation</keyword>
<evidence type="ECO:0000313" key="5">
    <source>
        <dbReference type="EMBL" id="TWF59155.1"/>
    </source>
</evidence>
<sequence length="339" mass="36831">MVAKASVGLRDVARAAGVSTATVSRAINKPDVVSEELRLRIEAVIEHLGWVPDAAARALSTRRSGAVGAVFPTLTHGDFARTATILQHELLAEGFTLLLACSEYDPEQELRQVRKFVERGVDGIVLVGNEHLPELEKLLSRQNVPSINTFVYNRATHGKSIGPDNRKALFDVTNYLIDLGHRRIGVIWQSVANNDRAAERLAGVSDALSARGLSAWPYQIAKELSSIGEARSLLRRMMSTDLPPTAIICGNSYHAVGAELEALAMGLSVPGDVSIVGYDDIEIMSELPVPITTVRVPSDQIGQRAANHILARILGREDDTQFECRTEFVLRASTAPPRS</sequence>
<dbReference type="InterPro" id="IPR010982">
    <property type="entry name" value="Lambda_DNA-bd_dom_sf"/>
</dbReference>